<evidence type="ECO:0000256" key="1">
    <source>
        <dbReference type="SAM" id="MobiDB-lite"/>
    </source>
</evidence>
<evidence type="ECO:0000313" key="2">
    <source>
        <dbReference type="Proteomes" id="UP000492821"/>
    </source>
</evidence>
<feature type="compositionally biased region" description="Basic residues" evidence="1">
    <location>
        <begin position="36"/>
        <end position="48"/>
    </location>
</feature>
<dbReference type="AlphaFoldDB" id="A0A7E4W0A0"/>
<feature type="region of interest" description="Disordered" evidence="1">
    <location>
        <begin position="87"/>
        <end position="123"/>
    </location>
</feature>
<sequence length="123" mass="13422">MRDTSIVGTCALFVIATPCMCGMMVEINSRRRAVARGSRKGGVKRRKTASGGEMTQTPKMDVGVKISVNSHAIIVLDFSAALFRSVGQNEKPHRASARKQKASRSESSRETRQMLPARAKLSE</sequence>
<name>A0A7E4W0A0_PANRE</name>
<evidence type="ECO:0000313" key="3">
    <source>
        <dbReference type="WBParaSite" id="Pan_g4581.t1"/>
    </source>
</evidence>
<feature type="region of interest" description="Disordered" evidence="1">
    <location>
        <begin position="36"/>
        <end position="57"/>
    </location>
</feature>
<feature type="compositionally biased region" description="Basic and acidic residues" evidence="1">
    <location>
        <begin position="103"/>
        <end position="112"/>
    </location>
</feature>
<reference evidence="3" key="2">
    <citation type="submission" date="2020-10" db="UniProtKB">
        <authorList>
            <consortium name="WormBaseParasite"/>
        </authorList>
    </citation>
    <scope>IDENTIFICATION</scope>
</reference>
<reference evidence="2" key="1">
    <citation type="journal article" date="2013" name="Genetics">
        <title>The draft genome and transcriptome of Panagrellus redivivus are shaped by the harsh demands of a free-living lifestyle.</title>
        <authorList>
            <person name="Srinivasan J."/>
            <person name="Dillman A.R."/>
            <person name="Macchietto M.G."/>
            <person name="Heikkinen L."/>
            <person name="Lakso M."/>
            <person name="Fracchia K.M."/>
            <person name="Antoshechkin I."/>
            <person name="Mortazavi A."/>
            <person name="Wong G."/>
            <person name="Sternberg P.W."/>
        </authorList>
    </citation>
    <scope>NUCLEOTIDE SEQUENCE [LARGE SCALE GENOMIC DNA]</scope>
    <source>
        <strain evidence="2">MT8872</strain>
    </source>
</reference>
<organism evidence="2 3">
    <name type="scientific">Panagrellus redivivus</name>
    <name type="common">Microworm</name>
    <dbReference type="NCBI Taxonomy" id="6233"/>
    <lineage>
        <taxon>Eukaryota</taxon>
        <taxon>Metazoa</taxon>
        <taxon>Ecdysozoa</taxon>
        <taxon>Nematoda</taxon>
        <taxon>Chromadorea</taxon>
        <taxon>Rhabditida</taxon>
        <taxon>Tylenchina</taxon>
        <taxon>Panagrolaimomorpha</taxon>
        <taxon>Panagrolaimoidea</taxon>
        <taxon>Panagrolaimidae</taxon>
        <taxon>Panagrellus</taxon>
    </lineage>
</organism>
<accession>A0A7E4W0A0</accession>
<dbReference type="Proteomes" id="UP000492821">
    <property type="component" value="Unassembled WGS sequence"/>
</dbReference>
<protein>
    <submittedName>
        <fullName evidence="3">Secreted protein</fullName>
    </submittedName>
</protein>
<proteinExistence type="predicted"/>
<keyword evidence="2" id="KW-1185">Reference proteome</keyword>
<dbReference type="WBParaSite" id="Pan_g4581.t1">
    <property type="protein sequence ID" value="Pan_g4581.t1"/>
    <property type="gene ID" value="Pan_g4581"/>
</dbReference>